<accession>A0A9X0CW01</accession>
<reference evidence="1" key="1">
    <citation type="submission" date="2023-01" db="EMBL/GenBank/DDBJ databases">
        <title>Genome assembly of the deep-sea coral Lophelia pertusa.</title>
        <authorList>
            <person name="Herrera S."/>
            <person name="Cordes E."/>
        </authorList>
    </citation>
    <scope>NUCLEOTIDE SEQUENCE</scope>
    <source>
        <strain evidence="1">USNM1676648</strain>
        <tissue evidence="1">Polyp</tissue>
    </source>
</reference>
<gene>
    <name evidence="1" type="ORF">OS493_035106</name>
</gene>
<organism evidence="1 2">
    <name type="scientific">Desmophyllum pertusum</name>
    <dbReference type="NCBI Taxonomy" id="174260"/>
    <lineage>
        <taxon>Eukaryota</taxon>
        <taxon>Metazoa</taxon>
        <taxon>Cnidaria</taxon>
        <taxon>Anthozoa</taxon>
        <taxon>Hexacorallia</taxon>
        <taxon>Scleractinia</taxon>
        <taxon>Caryophylliina</taxon>
        <taxon>Caryophylliidae</taxon>
        <taxon>Desmophyllum</taxon>
    </lineage>
</organism>
<comment type="caution">
    <text evidence="1">The sequence shown here is derived from an EMBL/GenBank/DDBJ whole genome shotgun (WGS) entry which is preliminary data.</text>
</comment>
<dbReference type="Proteomes" id="UP001163046">
    <property type="component" value="Unassembled WGS sequence"/>
</dbReference>
<name>A0A9X0CW01_9CNID</name>
<keyword evidence="2" id="KW-1185">Reference proteome</keyword>
<evidence type="ECO:0000313" key="1">
    <source>
        <dbReference type="EMBL" id="KAJ7376363.1"/>
    </source>
</evidence>
<sequence length="81" mass="9367">EKCRLPKKKKKKTEPKRETLQEMIENATRNMGAIPGRNHNKKIVTAEDDYPGKPELQQAKERELKDSGREISIHDNSTIHC</sequence>
<protein>
    <submittedName>
        <fullName evidence="1">Uncharacterized protein</fullName>
    </submittedName>
</protein>
<dbReference type="EMBL" id="MU826401">
    <property type="protein sequence ID" value="KAJ7376363.1"/>
    <property type="molecule type" value="Genomic_DNA"/>
</dbReference>
<evidence type="ECO:0000313" key="2">
    <source>
        <dbReference type="Proteomes" id="UP001163046"/>
    </source>
</evidence>
<dbReference type="AlphaFoldDB" id="A0A9X0CW01"/>
<proteinExistence type="predicted"/>
<feature type="non-terminal residue" evidence="1">
    <location>
        <position position="81"/>
    </location>
</feature>
<feature type="non-terminal residue" evidence="1">
    <location>
        <position position="1"/>
    </location>
</feature>